<dbReference type="InterPro" id="IPR052528">
    <property type="entry name" value="Sugar_transport-like"/>
</dbReference>
<dbReference type="InterPro" id="IPR036259">
    <property type="entry name" value="MFS_trans_sf"/>
</dbReference>
<protein>
    <submittedName>
        <fullName evidence="2">MFS transporter</fullName>
    </submittedName>
</protein>
<dbReference type="Proteomes" id="UP000886381">
    <property type="component" value="Unassembled WGS sequence"/>
</dbReference>
<keyword evidence="1" id="KW-0472">Membrane</keyword>
<dbReference type="PANTHER" id="PTHR23526">
    <property type="entry name" value="INTEGRAL MEMBRANE TRANSPORT PROTEIN-RELATED"/>
    <property type="match status" value="1"/>
</dbReference>
<feature type="transmembrane region" description="Helical" evidence="1">
    <location>
        <begin position="224"/>
        <end position="245"/>
    </location>
</feature>
<name>A0A7V0LV12_UNCW3</name>
<dbReference type="Pfam" id="PF07690">
    <property type="entry name" value="MFS_1"/>
    <property type="match status" value="1"/>
</dbReference>
<dbReference type="AlphaFoldDB" id="A0A7V0LV12"/>
<feature type="transmembrane region" description="Helical" evidence="1">
    <location>
        <begin position="163"/>
        <end position="185"/>
    </location>
</feature>
<dbReference type="Gene3D" id="1.20.1250.20">
    <property type="entry name" value="MFS general substrate transporter like domains"/>
    <property type="match status" value="2"/>
</dbReference>
<accession>A0A7V0LV12</accession>
<feature type="transmembrane region" description="Helical" evidence="1">
    <location>
        <begin position="43"/>
        <end position="66"/>
    </location>
</feature>
<dbReference type="InterPro" id="IPR011701">
    <property type="entry name" value="MFS"/>
</dbReference>
<proteinExistence type="predicted"/>
<evidence type="ECO:0000256" key="1">
    <source>
        <dbReference type="SAM" id="Phobius"/>
    </source>
</evidence>
<evidence type="ECO:0000313" key="2">
    <source>
        <dbReference type="EMBL" id="HDL60464.1"/>
    </source>
</evidence>
<comment type="caution">
    <text evidence="2">The sequence shown here is derived from an EMBL/GenBank/DDBJ whole genome shotgun (WGS) entry which is preliminary data.</text>
</comment>
<feature type="transmembrane region" description="Helical" evidence="1">
    <location>
        <begin position="290"/>
        <end position="310"/>
    </location>
</feature>
<reference evidence="2" key="1">
    <citation type="journal article" date="2020" name="mSystems">
        <title>Genome- and Community-Level Interaction Insights into Carbon Utilization and Element Cycling Functions of Hydrothermarchaeota in Hydrothermal Sediment.</title>
        <authorList>
            <person name="Zhou Z."/>
            <person name="Liu Y."/>
            <person name="Xu W."/>
            <person name="Pan J."/>
            <person name="Luo Z.H."/>
            <person name="Li M."/>
        </authorList>
    </citation>
    <scope>NUCLEOTIDE SEQUENCE [LARGE SCALE GENOMIC DNA]</scope>
    <source>
        <strain evidence="2">HyVt-28</strain>
    </source>
</reference>
<sequence length="320" mass="36478">FLINSPEALMLFLFLAYSSNSIIMPAQNSIFQVNYRPGIMGRLYGYSLSLYSIGLILSSIFAGRILDINGFYFRYLFIFAGICGFLFPVFLAGVKQKYYLEKRIKKLFTPRIIIEPLTNSLRLLKEEKDFRTFELFFFIYGIAFMIVLPAIPRLLVTRLKLSYTFIAFLKVILAQIGMLTLSPFLGKIHDRMNPPKFTSISFFLLVFYSGFLALSSVLPLNISVWMVTLAYLFFAIAMTGVNLSWNLSSIFFAKEKDASAFQAVHVSLTGLRGLMAPLLGYLVLKYFGPVIVFSIASLLFFTASVGMWYLEKRCFKCLDN</sequence>
<keyword evidence="1" id="KW-0812">Transmembrane</keyword>
<dbReference type="SUPFAM" id="SSF103473">
    <property type="entry name" value="MFS general substrate transporter"/>
    <property type="match status" value="1"/>
</dbReference>
<dbReference type="GO" id="GO:0022857">
    <property type="term" value="F:transmembrane transporter activity"/>
    <property type="evidence" value="ECO:0007669"/>
    <property type="project" value="InterPro"/>
</dbReference>
<feature type="transmembrane region" description="Helical" evidence="1">
    <location>
        <begin position="197"/>
        <end position="218"/>
    </location>
</feature>
<feature type="non-terminal residue" evidence="2">
    <location>
        <position position="1"/>
    </location>
</feature>
<organism evidence="2">
    <name type="scientific">candidate division WOR-3 bacterium</name>
    <dbReference type="NCBI Taxonomy" id="2052148"/>
    <lineage>
        <taxon>Bacteria</taxon>
        <taxon>Bacteria division WOR-3</taxon>
    </lineage>
</organism>
<dbReference type="EMBL" id="DRDR01000141">
    <property type="protein sequence ID" value="HDL60464.1"/>
    <property type="molecule type" value="Genomic_DNA"/>
</dbReference>
<feature type="transmembrane region" description="Helical" evidence="1">
    <location>
        <begin position="12"/>
        <end position="31"/>
    </location>
</feature>
<feature type="transmembrane region" description="Helical" evidence="1">
    <location>
        <begin position="132"/>
        <end position="151"/>
    </location>
</feature>
<keyword evidence="1" id="KW-1133">Transmembrane helix</keyword>
<gene>
    <name evidence="2" type="ORF">ENH14_03305</name>
</gene>
<feature type="transmembrane region" description="Helical" evidence="1">
    <location>
        <begin position="72"/>
        <end position="94"/>
    </location>
</feature>
<feature type="transmembrane region" description="Helical" evidence="1">
    <location>
        <begin position="266"/>
        <end position="284"/>
    </location>
</feature>
<dbReference type="PANTHER" id="PTHR23526:SF2">
    <property type="entry name" value="MAJOR FACILITATOR SUPERFAMILY (MFS) PROFILE DOMAIN-CONTAINING PROTEIN"/>
    <property type="match status" value="1"/>
</dbReference>